<feature type="non-terminal residue" evidence="2">
    <location>
        <position position="167"/>
    </location>
</feature>
<accession>A0AAW0X5F0</accession>
<reference evidence="2" key="2">
    <citation type="submission" date="2024-01" db="EMBL/GenBank/DDBJ databases">
        <authorList>
            <person name="He J."/>
            <person name="Wang M."/>
            <person name="Zheng J."/>
            <person name="Liu Z."/>
        </authorList>
    </citation>
    <scope>NUCLEOTIDE SEQUENCE</scope>
    <source>
        <strain evidence="2">ZL_2023a</strain>
        <tissue evidence="2">Muscle</tissue>
    </source>
</reference>
<dbReference type="EMBL" id="JARKIK010000049">
    <property type="protein sequence ID" value="KAK8734929.1"/>
    <property type="molecule type" value="Genomic_DNA"/>
</dbReference>
<dbReference type="EMBL" id="JARKIK010000049">
    <property type="protein sequence ID" value="KAK8734928.1"/>
    <property type="molecule type" value="Genomic_DNA"/>
</dbReference>
<evidence type="ECO:0000256" key="1">
    <source>
        <dbReference type="SAM" id="MobiDB-lite"/>
    </source>
</evidence>
<keyword evidence="3" id="KW-1185">Reference proteome</keyword>
<organism evidence="2 3">
    <name type="scientific">Cherax quadricarinatus</name>
    <name type="common">Australian red claw crayfish</name>
    <dbReference type="NCBI Taxonomy" id="27406"/>
    <lineage>
        <taxon>Eukaryota</taxon>
        <taxon>Metazoa</taxon>
        <taxon>Ecdysozoa</taxon>
        <taxon>Arthropoda</taxon>
        <taxon>Crustacea</taxon>
        <taxon>Multicrustacea</taxon>
        <taxon>Malacostraca</taxon>
        <taxon>Eumalacostraca</taxon>
        <taxon>Eucarida</taxon>
        <taxon>Decapoda</taxon>
        <taxon>Pleocyemata</taxon>
        <taxon>Astacidea</taxon>
        <taxon>Parastacoidea</taxon>
        <taxon>Parastacidae</taxon>
        <taxon>Cherax</taxon>
    </lineage>
</organism>
<evidence type="ECO:0000313" key="3">
    <source>
        <dbReference type="Proteomes" id="UP001445076"/>
    </source>
</evidence>
<comment type="caution">
    <text evidence="2">The sequence shown here is derived from an EMBL/GenBank/DDBJ whole genome shotgun (WGS) entry which is preliminary data.</text>
</comment>
<dbReference type="AlphaFoldDB" id="A0AAW0X5F0"/>
<proteinExistence type="predicted"/>
<evidence type="ECO:0000313" key="2">
    <source>
        <dbReference type="EMBL" id="KAK8734929.1"/>
    </source>
</evidence>
<reference evidence="2 3" key="1">
    <citation type="journal article" date="2024" name="BMC Genomics">
        <title>Genome assembly of redclaw crayfish (Cherax quadricarinatus) provides insights into its immune adaptation and hypoxia tolerance.</title>
        <authorList>
            <person name="Liu Z."/>
            <person name="Zheng J."/>
            <person name="Li H."/>
            <person name="Fang K."/>
            <person name="Wang S."/>
            <person name="He J."/>
            <person name="Zhou D."/>
            <person name="Weng S."/>
            <person name="Chi M."/>
            <person name="Gu Z."/>
            <person name="He J."/>
            <person name="Li F."/>
            <person name="Wang M."/>
        </authorList>
    </citation>
    <scope>NUCLEOTIDE SEQUENCE [LARGE SCALE GENOMIC DNA]</scope>
    <source>
        <strain evidence="2">ZL_2023a</strain>
    </source>
</reference>
<sequence>MGNAVIQPCTSEPDPGGTEPGGTEYGVTDSGLCVMTYTKSKSLESLPVEGKVVIRPIAFKPVASAGVQGGVAPQGGCGGSLTGSSGGFLLHSTSTPPARPPDPRYTSTPTLARGGIHHYGSMGDLKTMSNNSCSLDRRGLVTPLSASTCYDHHTNENNNKYNSLTKL</sequence>
<name>A0AAW0X5F0_CHEQU</name>
<feature type="region of interest" description="Disordered" evidence="1">
    <location>
        <begin position="1"/>
        <end position="25"/>
    </location>
</feature>
<gene>
    <name evidence="2" type="ORF">OTU49_005734</name>
</gene>
<protein>
    <submittedName>
        <fullName evidence="2">Uncharacterized protein</fullName>
    </submittedName>
</protein>
<dbReference type="Proteomes" id="UP001445076">
    <property type="component" value="Unassembled WGS sequence"/>
</dbReference>